<accession>A0A2P2PIK2</accession>
<evidence type="ECO:0000313" key="1">
    <source>
        <dbReference type="EMBL" id="MBX54565.1"/>
    </source>
</evidence>
<sequence length="59" mass="6654">MMSLSIKQKTERMMICQAQGGIHNRHAVNEGRSFDNAHAKMSQVLMYSRGIERCSSAII</sequence>
<dbReference type="AlphaFoldDB" id="A0A2P2PIK2"/>
<proteinExistence type="predicted"/>
<organism evidence="1">
    <name type="scientific">Rhizophora mucronata</name>
    <name type="common">Asiatic mangrove</name>
    <dbReference type="NCBI Taxonomy" id="61149"/>
    <lineage>
        <taxon>Eukaryota</taxon>
        <taxon>Viridiplantae</taxon>
        <taxon>Streptophyta</taxon>
        <taxon>Embryophyta</taxon>
        <taxon>Tracheophyta</taxon>
        <taxon>Spermatophyta</taxon>
        <taxon>Magnoliopsida</taxon>
        <taxon>eudicotyledons</taxon>
        <taxon>Gunneridae</taxon>
        <taxon>Pentapetalae</taxon>
        <taxon>rosids</taxon>
        <taxon>fabids</taxon>
        <taxon>Malpighiales</taxon>
        <taxon>Rhizophoraceae</taxon>
        <taxon>Rhizophora</taxon>
    </lineage>
</organism>
<protein>
    <submittedName>
        <fullName evidence="1">Uncharacterized protein</fullName>
    </submittedName>
</protein>
<dbReference type="EMBL" id="GGEC01074081">
    <property type="protein sequence ID" value="MBX54565.1"/>
    <property type="molecule type" value="Transcribed_RNA"/>
</dbReference>
<reference evidence="1" key="1">
    <citation type="submission" date="2018-02" db="EMBL/GenBank/DDBJ databases">
        <title>Rhizophora mucronata_Transcriptome.</title>
        <authorList>
            <person name="Meera S.P."/>
            <person name="Sreeshan A."/>
            <person name="Augustine A."/>
        </authorList>
    </citation>
    <scope>NUCLEOTIDE SEQUENCE</scope>
    <source>
        <tissue evidence="1">Leaf</tissue>
    </source>
</reference>
<name>A0A2P2PIK2_RHIMU</name>